<keyword evidence="2" id="KW-1185">Reference proteome</keyword>
<dbReference type="AlphaFoldDB" id="A0A931I1T8"/>
<gene>
    <name evidence="1" type="ORF">I5731_12825</name>
</gene>
<organism evidence="1 2">
    <name type="scientific">Methylobrevis albus</name>
    <dbReference type="NCBI Taxonomy" id="2793297"/>
    <lineage>
        <taxon>Bacteria</taxon>
        <taxon>Pseudomonadati</taxon>
        <taxon>Pseudomonadota</taxon>
        <taxon>Alphaproteobacteria</taxon>
        <taxon>Hyphomicrobiales</taxon>
        <taxon>Pleomorphomonadaceae</taxon>
        <taxon>Methylobrevis</taxon>
    </lineage>
</organism>
<sequence>MTALPQPAPSRLHHIHLELAREPGAPAGDERFGYDLVLPLGPDDQLDAEAALSFAERCRVRRFRPDGEDAIGRLAHVAGDRWVFDYRDGDNDDEAGFRFAAERFLIGEYVSIADDAGRMHTFRITRVEPV</sequence>
<protein>
    <submittedName>
        <fullName evidence="1">Uncharacterized protein</fullName>
    </submittedName>
</protein>
<accession>A0A931I1T8</accession>
<name>A0A931I1T8_9HYPH</name>
<comment type="caution">
    <text evidence="1">The sequence shown here is derived from an EMBL/GenBank/DDBJ whole genome shotgun (WGS) entry which is preliminary data.</text>
</comment>
<proteinExistence type="predicted"/>
<dbReference type="Proteomes" id="UP000631694">
    <property type="component" value="Unassembled WGS sequence"/>
</dbReference>
<evidence type="ECO:0000313" key="1">
    <source>
        <dbReference type="EMBL" id="MBH0238712.1"/>
    </source>
</evidence>
<dbReference type="RefSeq" id="WP_197311800.1">
    <property type="nucleotide sequence ID" value="NZ_JADZLT010000051.1"/>
</dbReference>
<dbReference type="EMBL" id="JADZLT010000051">
    <property type="protein sequence ID" value="MBH0238712.1"/>
    <property type="molecule type" value="Genomic_DNA"/>
</dbReference>
<evidence type="ECO:0000313" key="2">
    <source>
        <dbReference type="Proteomes" id="UP000631694"/>
    </source>
</evidence>
<reference evidence="1" key="1">
    <citation type="submission" date="2020-12" db="EMBL/GenBank/DDBJ databases">
        <title>Methylobrevis albus sp. nov., isolated from fresh water lack sediment.</title>
        <authorList>
            <person name="Zou Q."/>
        </authorList>
    </citation>
    <scope>NUCLEOTIDE SEQUENCE</scope>
    <source>
        <strain evidence="1">L22</strain>
    </source>
</reference>